<dbReference type="EMBL" id="JBHSFV010000005">
    <property type="protein sequence ID" value="MFC4634281.1"/>
    <property type="molecule type" value="Genomic_DNA"/>
</dbReference>
<dbReference type="InterPro" id="IPR051198">
    <property type="entry name" value="BchE-like"/>
</dbReference>
<evidence type="ECO:0000256" key="5">
    <source>
        <dbReference type="ARBA" id="ARBA00023014"/>
    </source>
</evidence>
<comment type="caution">
    <text evidence="8">The sequence shown here is derived from an EMBL/GenBank/DDBJ whole genome shotgun (WGS) entry which is preliminary data.</text>
</comment>
<dbReference type="InterPro" id="IPR006638">
    <property type="entry name" value="Elp3/MiaA/NifB-like_rSAM"/>
</dbReference>
<sequence length="684" mass="78298">MTKKKIILLDFKSYYPSPPYQLGLLVAYASKIEEVKKNVEFHILEYTRKIPVSKIVNDILELDADLIAISDYSWNHKKICDTLNLLSRQEKLPKILIGGPNCSGKQGEEILKKFAIVSCLVEGEGEPAFADICLALVQDKDLFLNSKNCVFRDPDGEIVRPNIGHRINRLDDVPSPYLTGVIQPKPSPVFYETNRGCPYRCAFCYWGNGNSKVYRMSLERVREEMEFFAENRVRAFWLADANFGIFPSDAKIAEIIVDINKQKGSPFKSIGVNWAKNSSDRVLEIASIFQKGGISSATTIALQTVTSEAEEFSKRYSMSPHKFMNLIRSADKRNIDTYTDIIIGLPGESLEDFLNGIHIVTNTLVPSLKIHQLVLIPGTEFYDKKEQLGLLTTADVITDHIPDDEKSDYYDCTVMSNPSLSVEDMKSARYFMGIVHFLHNHNLGQLTNHFLSKYDISNKEIFLFMNDVINNDDLLSSNENYQNFLSELRKTFKYFIDKFGVDDNQYMMAISHSIWFKTNQKTGFKENNITILKNFIHDFYTALCEKHNCCQSNDEKLLLREIIEYNLLISPKPSWIPEDSYEFQYNVHEICNDIKNTVLNTTDLLESKKNTTSGKITPWIDLPKIIAAETKKLITDHYLESKRYSVSYTIKNPWGIPPSKDNIDWLVNSKSKHCVVNPLASKIL</sequence>
<keyword evidence="4" id="KW-0408">Iron</keyword>
<dbReference type="SFLD" id="SFLDS00029">
    <property type="entry name" value="Radical_SAM"/>
    <property type="match status" value="1"/>
</dbReference>
<dbReference type="InterPro" id="IPR058240">
    <property type="entry name" value="rSAM_sf"/>
</dbReference>
<dbReference type="PANTHER" id="PTHR43409:SF16">
    <property type="entry name" value="SLR0320 PROTEIN"/>
    <property type="match status" value="1"/>
</dbReference>
<dbReference type="PANTHER" id="PTHR43409">
    <property type="entry name" value="ANAEROBIC MAGNESIUM-PROTOPORPHYRIN IX MONOMETHYL ESTER CYCLASE-RELATED"/>
    <property type="match status" value="1"/>
</dbReference>
<comment type="cofactor">
    <cofactor evidence="1">
        <name>[4Fe-4S] cluster</name>
        <dbReference type="ChEBI" id="CHEBI:49883"/>
    </cofactor>
</comment>
<evidence type="ECO:0000256" key="4">
    <source>
        <dbReference type="ARBA" id="ARBA00023004"/>
    </source>
</evidence>
<accession>A0ABV9HXP6</accession>
<dbReference type="Pfam" id="PF04055">
    <property type="entry name" value="Radical_SAM"/>
    <property type="match status" value="1"/>
</dbReference>
<evidence type="ECO:0000259" key="6">
    <source>
        <dbReference type="PROSITE" id="PS51332"/>
    </source>
</evidence>
<evidence type="ECO:0000313" key="9">
    <source>
        <dbReference type="Proteomes" id="UP001596043"/>
    </source>
</evidence>
<evidence type="ECO:0000256" key="2">
    <source>
        <dbReference type="ARBA" id="ARBA00022691"/>
    </source>
</evidence>
<evidence type="ECO:0000313" key="8">
    <source>
        <dbReference type="EMBL" id="MFC4634281.1"/>
    </source>
</evidence>
<evidence type="ECO:0000256" key="1">
    <source>
        <dbReference type="ARBA" id="ARBA00001966"/>
    </source>
</evidence>
<dbReference type="PROSITE" id="PS51918">
    <property type="entry name" value="RADICAL_SAM"/>
    <property type="match status" value="1"/>
</dbReference>
<dbReference type="CDD" id="cd01335">
    <property type="entry name" value="Radical_SAM"/>
    <property type="match status" value="1"/>
</dbReference>
<dbReference type="Gene3D" id="3.80.30.20">
    <property type="entry name" value="tm_1862 like domain"/>
    <property type="match status" value="1"/>
</dbReference>
<dbReference type="SUPFAM" id="SSF102114">
    <property type="entry name" value="Radical SAM enzymes"/>
    <property type="match status" value="1"/>
</dbReference>
<dbReference type="Gene3D" id="3.40.50.280">
    <property type="entry name" value="Cobalamin-binding domain"/>
    <property type="match status" value="1"/>
</dbReference>
<name>A0ABV9HXP6_9FLAO</name>
<gene>
    <name evidence="8" type="ORF">ACFO3O_10205</name>
</gene>
<dbReference type="RefSeq" id="WP_379978505.1">
    <property type="nucleotide sequence ID" value="NZ_JBHSFV010000005.1"/>
</dbReference>
<dbReference type="SFLD" id="SFLDG01082">
    <property type="entry name" value="B12-binding_domain_containing"/>
    <property type="match status" value="1"/>
</dbReference>
<evidence type="ECO:0000259" key="7">
    <source>
        <dbReference type="PROSITE" id="PS51918"/>
    </source>
</evidence>
<dbReference type="PROSITE" id="PS51332">
    <property type="entry name" value="B12_BINDING"/>
    <property type="match status" value="1"/>
</dbReference>
<organism evidence="8 9">
    <name type="scientific">Dokdonia ponticola</name>
    <dbReference type="NCBI Taxonomy" id="2041041"/>
    <lineage>
        <taxon>Bacteria</taxon>
        <taxon>Pseudomonadati</taxon>
        <taxon>Bacteroidota</taxon>
        <taxon>Flavobacteriia</taxon>
        <taxon>Flavobacteriales</taxon>
        <taxon>Flavobacteriaceae</taxon>
        <taxon>Dokdonia</taxon>
    </lineage>
</organism>
<dbReference type="Proteomes" id="UP001596043">
    <property type="component" value="Unassembled WGS sequence"/>
</dbReference>
<keyword evidence="5" id="KW-0411">Iron-sulfur</keyword>
<keyword evidence="3" id="KW-0479">Metal-binding</keyword>
<feature type="domain" description="B12-binding" evidence="6">
    <location>
        <begin position="3"/>
        <end position="143"/>
    </location>
</feature>
<keyword evidence="9" id="KW-1185">Reference proteome</keyword>
<evidence type="ECO:0000256" key="3">
    <source>
        <dbReference type="ARBA" id="ARBA00022723"/>
    </source>
</evidence>
<feature type="domain" description="Radical SAM core" evidence="7">
    <location>
        <begin position="183"/>
        <end position="411"/>
    </location>
</feature>
<dbReference type="InterPro" id="IPR007197">
    <property type="entry name" value="rSAM"/>
</dbReference>
<protein>
    <submittedName>
        <fullName evidence="8">Radical SAM protein</fullName>
    </submittedName>
</protein>
<keyword evidence="2" id="KW-0949">S-adenosyl-L-methionine</keyword>
<dbReference type="SMART" id="SM00729">
    <property type="entry name" value="Elp3"/>
    <property type="match status" value="1"/>
</dbReference>
<dbReference type="InterPro" id="IPR023404">
    <property type="entry name" value="rSAM_horseshoe"/>
</dbReference>
<reference evidence="9" key="1">
    <citation type="journal article" date="2019" name="Int. J. Syst. Evol. Microbiol.">
        <title>The Global Catalogue of Microorganisms (GCM) 10K type strain sequencing project: providing services to taxonomists for standard genome sequencing and annotation.</title>
        <authorList>
            <consortium name="The Broad Institute Genomics Platform"/>
            <consortium name="The Broad Institute Genome Sequencing Center for Infectious Disease"/>
            <person name="Wu L."/>
            <person name="Ma J."/>
        </authorList>
    </citation>
    <scope>NUCLEOTIDE SEQUENCE [LARGE SCALE GENOMIC DNA]</scope>
    <source>
        <strain evidence="9">YJ-61-S</strain>
    </source>
</reference>
<proteinExistence type="predicted"/>
<dbReference type="InterPro" id="IPR006158">
    <property type="entry name" value="Cobalamin-bd"/>
</dbReference>